<evidence type="ECO:0000313" key="4">
    <source>
        <dbReference type="EMBL" id="RHW32705.1"/>
    </source>
</evidence>
<feature type="domain" description="Carbamoyltransferase" evidence="2">
    <location>
        <begin position="232"/>
        <end position="335"/>
    </location>
</feature>
<dbReference type="Pfam" id="PF02543">
    <property type="entry name" value="Carbam_trans_N"/>
    <property type="match status" value="1"/>
</dbReference>
<evidence type="ECO:0000313" key="5">
    <source>
        <dbReference type="Proteomes" id="UP000285456"/>
    </source>
</evidence>
<dbReference type="Gene3D" id="3.90.870.20">
    <property type="entry name" value="Carbamoyltransferase, C-terminal domain"/>
    <property type="match status" value="1"/>
</dbReference>
<dbReference type="Gene3D" id="3.30.420.40">
    <property type="match status" value="1"/>
</dbReference>
<reference evidence="4 5" key="1">
    <citation type="journal article" date="2007" name="Int. J. Syst. Evol. Microbiol.">
        <title>Oceanobacillus profundus sp. nov., isolated from a deep-sea sediment core.</title>
        <authorList>
            <person name="Kim Y.G."/>
            <person name="Choi D.H."/>
            <person name="Hyun S."/>
            <person name="Cho B.C."/>
        </authorList>
    </citation>
    <scope>NUCLEOTIDE SEQUENCE [LARGE SCALE GENOMIC DNA]</scope>
    <source>
        <strain evidence="4 5">DSM 18246</strain>
    </source>
</reference>
<dbReference type="AlphaFoldDB" id="A0A417YII9"/>
<evidence type="ECO:0000256" key="1">
    <source>
        <dbReference type="ARBA" id="ARBA00006129"/>
    </source>
</evidence>
<dbReference type="PANTHER" id="PTHR34847">
    <property type="entry name" value="NODULATION PROTEIN U"/>
    <property type="match status" value="1"/>
</dbReference>
<gene>
    <name evidence="4" type="ORF">D1B32_09560</name>
</gene>
<protein>
    <submittedName>
        <fullName evidence="4">Carbamoyltransferase</fullName>
    </submittedName>
</protein>
<dbReference type="Proteomes" id="UP000285456">
    <property type="component" value="Unassembled WGS sequence"/>
</dbReference>
<dbReference type="CDD" id="cd24033">
    <property type="entry name" value="ASKHA_NBD_NodU_CmcH-like_N"/>
    <property type="match status" value="1"/>
</dbReference>
<evidence type="ECO:0000259" key="3">
    <source>
        <dbReference type="Pfam" id="PF16861"/>
    </source>
</evidence>
<feature type="domain" description="Carbamoyltransferase C-terminal" evidence="3">
    <location>
        <begin position="395"/>
        <end position="545"/>
    </location>
</feature>
<dbReference type="EMBL" id="QWEH01000005">
    <property type="protein sequence ID" value="RHW32705.1"/>
    <property type="molecule type" value="Genomic_DNA"/>
</dbReference>
<comment type="similarity">
    <text evidence="1">Belongs to the NodU/CmcH family.</text>
</comment>
<dbReference type="InterPro" id="IPR003696">
    <property type="entry name" value="Carbtransf_dom"/>
</dbReference>
<organism evidence="4 5">
    <name type="scientific">Oceanobacillus profundus</name>
    <dbReference type="NCBI Taxonomy" id="372463"/>
    <lineage>
        <taxon>Bacteria</taxon>
        <taxon>Bacillati</taxon>
        <taxon>Bacillota</taxon>
        <taxon>Bacilli</taxon>
        <taxon>Bacillales</taxon>
        <taxon>Bacillaceae</taxon>
        <taxon>Oceanobacillus</taxon>
    </lineage>
</organism>
<accession>A0A417YII9</accession>
<keyword evidence="4" id="KW-0808">Transferase</keyword>
<dbReference type="GO" id="GO:0016740">
    <property type="term" value="F:transferase activity"/>
    <property type="evidence" value="ECO:0007669"/>
    <property type="project" value="UniProtKB-KW"/>
</dbReference>
<dbReference type="InterPro" id="IPR038152">
    <property type="entry name" value="Carbam_trans_C_sf"/>
</dbReference>
<dbReference type="InterPro" id="IPR031730">
    <property type="entry name" value="Carbam_trans_C"/>
</dbReference>
<name>A0A417YII9_9BACI</name>
<dbReference type="PANTHER" id="PTHR34847:SF1">
    <property type="entry name" value="NODULATION PROTEIN U"/>
    <property type="match status" value="1"/>
</dbReference>
<dbReference type="Pfam" id="PF16861">
    <property type="entry name" value="Carbam_trans_C"/>
    <property type="match status" value="1"/>
</dbReference>
<proteinExistence type="inferred from homology"/>
<dbReference type="InterPro" id="IPR051338">
    <property type="entry name" value="NodU/CmcH_Carbamoyltrnsfr"/>
</dbReference>
<sequence>MNDGYYLATYLHIDPIDHLLDTIVRHDQNMALFYKIGNSIELIHYWELERFSGKKEHHKSFHSVEQAKKTINKLLRPLNLTLNNMQAVWGTPGLNTTEDYHSLRQYDDLSYHSICHLFSSILLDPDKFYNDKIIGFAVDGGPDGVVDETERIHKPYYAGCYVNKGKIELFPVESPGLLWGWAMFYFGIKEGTLMALASASKSKAYYQYSHEIPLLDGSGYFGKENPFEKLYDKINSLTKADEGKLFNYFDPLFTEKENKISMLMKIIQEASFKVMDINIEKVLAHYNINPEETHLSMSGGFTLNCPTNSYLMNKYHFKSFIAPPCVGDSGLSLGTGLYAFYKEIGRISFTFRNAYYGEGNEFCEISTREKYGKFIKSISIPDKEIVVDDIINYPVVWFNGRTEIGPRALGNRSIISDPRSVKMKDELNRIKQREWWRPVAPIVLEEYLEQWFEGAYPSEYMLHTFKIKESMVNYIPAVSHLDESARVQTVNREMNSLIYDVILRFYQKTGIPIICNTSLNDKGEPIINRIDEAINFCLRKGIKVGYFNGNRIEFQNHHKFLHSEPSQRPLTIDDLNSDQKIALWKKANPFNVPKELLTFYKDPLEKVRFLYKYDLKDPDDASRLVNEIGPLKKYRMFVRKDE</sequence>
<dbReference type="OrthoDB" id="9780777at2"/>
<evidence type="ECO:0000259" key="2">
    <source>
        <dbReference type="Pfam" id="PF02543"/>
    </source>
</evidence>
<keyword evidence="5" id="KW-1185">Reference proteome</keyword>
<comment type="caution">
    <text evidence="4">The sequence shown here is derived from an EMBL/GenBank/DDBJ whole genome shotgun (WGS) entry which is preliminary data.</text>
</comment>